<reference evidence="3 4" key="1">
    <citation type="submission" date="2022-05" db="EMBL/GenBank/DDBJ databases">
        <authorList>
            <consortium name="Genoscope - CEA"/>
            <person name="William W."/>
        </authorList>
    </citation>
    <scope>NUCLEOTIDE SEQUENCE [LARGE SCALE GENOMIC DNA]</scope>
</reference>
<dbReference type="InterPro" id="IPR050525">
    <property type="entry name" value="ECM_Assembly_Org"/>
</dbReference>
<organism evidence="3 4">
    <name type="scientific">Porites lobata</name>
    <dbReference type="NCBI Taxonomy" id="104759"/>
    <lineage>
        <taxon>Eukaryota</taxon>
        <taxon>Metazoa</taxon>
        <taxon>Cnidaria</taxon>
        <taxon>Anthozoa</taxon>
        <taxon>Hexacorallia</taxon>
        <taxon>Scleractinia</taxon>
        <taxon>Fungiina</taxon>
        <taxon>Poritidae</taxon>
        <taxon>Porites</taxon>
    </lineage>
</organism>
<evidence type="ECO:0000259" key="2">
    <source>
        <dbReference type="PROSITE" id="PS50234"/>
    </source>
</evidence>
<evidence type="ECO:0000313" key="3">
    <source>
        <dbReference type="EMBL" id="CAH3034967.1"/>
    </source>
</evidence>
<keyword evidence="1" id="KW-0732">Signal</keyword>
<dbReference type="Proteomes" id="UP001159405">
    <property type="component" value="Unassembled WGS sequence"/>
</dbReference>
<gene>
    <name evidence="3" type="ORF">PLOB_00024872</name>
</gene>
<feature type="domain" description="VWFA" evidence="2">
    <location>
        <begin position="84"/>
        <end position="262"/>
    </location>
</feature>
<comment type="caution">
    <text evidence="3">The sequence shown here is derived from an EMBL/GenBank/DDBJ whole genome shotgun (WGS) entry which is preliminary data.</text>
</comment>
<dbReference type="PROSITE" id="PS50234">
    <property type="entry name" value="VWFA"/>
    <property type="match status" value="1"/>
</dbReference>
<evidence type="ECO:0000313" key="4">
    <source>
        <dbReference type="Proteomes" id="UP001159405"/>
    </source>
</evidence>
<dbReference type="InterPro" id="IPR036465">
    <property type="entry name" value="vWFA_dom_sf"/>
</dbReference>
<dbReference type="PRINTS" id="PR00453">
    <property type="entry name" value="VWFADOMAIN"/>
</dbReference>
<name>A0ABN8MX85_9CNID</name>
<dbReference type="SMART" id="SM00327">
    <property type="entry name" value="VWA"/>
    <property type="match status" value="1"/>
</dbReference>
<sequence length="277" mass="30332">MSRFILQIAVVVCLLIFLSGKCSANFWRPAVVSTLPPNPDDDYYQTFQEVPPASKTATKLLTNFLRIPGKLQNGRRKRTPPTEDIVVVLDGSGSIGRCEFGKGKEALKHMMQMAENNPNVDTKYAAVSYSTIAVVDFKFFPYSTAANKIMQINYVGGTTNTEDGLATAKRLFEDPSLGRRVMSRKMVLLVTDGQSDSPSLTISKAKALKGIGIDIYVVAVGSHINGIDEMVKVASFPPENHMFRVQTLSGFKQVVKLAIEQIGGEYTVSSGHYDPPC</sequence>
<feature type="chain" id="PRO_5047317443" description="VWFA domain-containing protein" evidence="1">
    <location>
        <begin position="25"/>
        <end position="277"/>
    </location>
</feature>
<dbReference type="PANTHER" id="PTHR24020">
    <property type="entry name" value="COLLAGEN ALPHA"/>
    <property type="match status" value="1"/>
</dbReference>
<evidence type="ECO:0000256" key="1">
    <source>
        <dbReference type="SAM" id="SignalP"/>
    </source>
</evidence>
<dbReference type="SUPFAM" id="SSF53300">
    <property type="entry name" value="vWA-like"/>
    <property type="match status" value="1"/>
</dbReference>
<dbReference type="EMBL" id="CALNXK010000003">
    <property type="protein sequence ID" value="CAH3034967.1"/>
    <property type="molecule type" value="Genomic_DNA"/>
</dbReference>
<dbReference type="InterPro" id="IPR002035">
    <property type="entry name" value="VWF_A"/>
</dbReference>
<accession>A0ABN8MX85</accession>
<protein>
    <recommendedName>
        <fullName evidence="2">VWFA domain-containing protein</fullName>
    </recommendedName>
</protein>
<dbReference type="CDD" id="cd01450">
    <property type="entry name" value="vWFA_subfamily_ECM"/>
    <property type="match status" value="1"/>
</dbReference>
<dbReference type="PANTHER" id="PTHR24020:SF20">
    <property type="entry name" value="PH DOMAIN-CONTAINING PROTEIN"/>
    <property type="match status" value="1"/>
</dbReference>
<proteinExistence type="predicted"/>
<keyword evidence="4" id="KW-1185">Reference proteome</keyword>
<dbReference type="Gene3D" id="3.40.50.410">
    <property type="entry name" value="von Willebrand factor, type A domain"/>
    <property type="match status" value="1"/>
</dbReference>
<dbReference type="Pfam" id="PF00092">
    <property type="entry name" value="VWA"/>
    <property type="match status" value="1"/>
</dbReference>
<feature type="signal peptide" evidence="1">
    <location>
        <begin position="1"/>
        <end position="24"/>
    </location>
</feature>